<evidence type="ECO:0000313" key="1">
    <source>
        <dbReference type="EMBL" id="PTB41620.1"/>
    </source>
</evidence>
<dbReference type="AlphaFoldDB" id="A0A2T3ZA07"/>
<dbReference type="EMBL" id="KZ679261">
    <property type="protein sequence ID" value="PTB41620.1"/>
    <property type="molecule type" value="Genomic_DNA"/>
</dbReference>
<proteinExistence type="predicted"/>
<gene>
    <name evidence="1" type="ORF">M441DRAFT_68638</name>
</gene>
<keyword evidence="2" id="KW-1185">Reference proteome</keyword>
<accession>A0A2T3ZA07</accession>
<name>A0A2T3ZA07_TRIA4</name>
<sequence>MGFPTLALLAERPVGLVERCGGHQPHHDRLQPLIGDIGSWVMHVMLVLLPSIH</sequence>
<protein>
    <submittedName>
        <fullName evidence="1">Uncharacterized protein</fullName>
    </submittedName>
</protein>
<reference evidence="1 2" key="1">
    <citation type="submission" date="2016-07" db="EMBL/GenBank/DDBJ databases">
        <title>Multiple horizontal gene transfer events from other fungi enriched the ability of initially mycotrophic Trichoderma (Ascomycota) to feed on dead plant biomass.</title>
        <authorList>
            <consortium name="DOE Joint Genome Institute"/>
            <person name="Aerts A."/>
            <person name="Atanasova L."/>
            <person name="Chenthamara K."/>
            <person name="Zhang J."/>
            <person name="Grujic M."/>
            <person name="Henrissat B."/>
            <person name="Kuo A."/>
            <person name="Salamov A."/>
            <person name="Lipzen A."/>
            <person name="Labutti K."/>
            <person name="Barry K."/>
            <person name="Miao Y."/>
            <person name="Rahimi M.J."/>
            <person name="Shen Q."/>
            <person name="Grigoriev I.V."/>
            <person name="Kubicek C.P."/>
            <person name="Druzhinina I.S."/>
        </authorList>
    </citation>
    <scope>NUCLEOTIDE SEQUENCE [LARGE SCALE GENOMIC DNA]</scope>
    <source>
        <strain evidence="1 2">CBS 433.97</strain>
    </source>
</reference>
<organism evidence="1 2">
    <name type="scientific">Trichoderma asperellum (strain ATCC 204424 / CBS 433.97 / NBRC 101777)</name>
    <dbReference type="NCBI Taxonomy" id="1042311"/>
    <lineage>
        <taxon>Eukaryota</taxon>
        <taxon>Fungi</taxon>
        <taxon>Dikarya</taxon>
        <taxon>Ascomycota</taxon>
        <taxon>Pezizomycotina</taxon>
        <taxon>Sordariomycetes</taxon>
        <taxon>Hypocreomycetidae</taxon>
        <taxon>Hypocreales</taxon>
        <taxon>Hypocreaceae</taxon>
        <taxon>Trichoderma</taxon>
    </lineage>
</organism>
<dbReference type="Proteomes" id="UP000240493">
    <property type="component" value="Unassembled WGS sequence"/>
</dbReference>
<evidence type="ECO:0000313" key="2">
    <source>
        <dbReference type="Proteomes" id="UP000240493"/>
    </source>
</evidence>